<dbReference type="SUPFAM" id="SSF52129">
    <property type="entry name" value="Caspase-like"/>
    <property type="match status" value="1"/>
</dbReference>
<feature type="region of interest" description="Disordered" evidence="1">
    <location>
        <begin position="44"/>
        <end position="80"/>
    </location>
</feature>
<dbReference type="InterPro" id="IPR029030">
    <property type="entry name" value="Caspase-like_dom_sf"/>
</dbReference>
<feature type="compositionally biased region" description="Polar residues" evidence="1">
    <location>
        <begin position="155"/>
        <end position="164"/>
    </location>
</feature>
<accession>A0A8D8BCX4</accession>
<sequence>MYNKGTKSTFSSSSQQYSYRTATATSSSTTSKTVISGGIMSSTVNSNSSSSTQHQGAFRRSSATAITNSPDAFIRNERPYNSVRGPLGQSYSGSVTGAAIGALGGYGSNRLERSTSSINRPLALPSSVTTGRPPLSPLPQKTIWDAKPYTGSTFSSGNSGLTAASSVRPSSSYSSPSTSSGIVRSPFGSTSSTASSSVERYNLRNQKGYVLIFHHKHFKNAKAIREGSEKDLQLLKQFFTKYRVKSPDICENYTVLRIKDKMKKSMTSLTENLPK</sequence>
<evidence type="ECO:0000313" key="2">
    <source>
        <dbReference type="EMBL" id="CAG6473132.1"/>
    </source>
</evidence>
<dbReference type="EMBL" id="HBUE01072113">
    <property type="protein sequence ID" value="CAG6473132.1"/>
    <property type="molecule type" value="Transcribed_RNA"/>
</dbReference>
<evidence type="ECO:0000256" key="1">
    <source>
        <dbReference type="SAM" id="MobiDB-lite"/>
    </source>
</evidence>
<name>A0A8D8BCX4_CULPI</name>
<protein>
    <submittedName>
        <fullName evidence="2">(northern house mosquito) hypothetical protein</fullName>
    </submittedName>
</protein>
<dbReference type="AlphaFoldDB" id="A0A8D8BCX4"/>
<feature type="compositionally biased region" description="Polar residues" evidence="1">
    <location>
        <begin position="61"/>
        <end position="70"/>
    </location>
</feature>
<reference evidence="2" key="1">
    <citation type="submission" date="2021-05" db="EMBL/GenBank/DDBJ databases">
        <authorList>
            <person name="Alioto T."/>
            <person name="Alioto T."/>
            <person name="Gomez Garrido J."/>
        </authorList>
    </citation>
    <scope>NUCLEOTIDE SEQUENCE</scope>
</reference>
<feature type="compositionally biased region" description="Low complexity" evidence="1">
    <location>
        <begin position="165"/>
        <end position="180"/>
    </location>
</feature>
<feature type="region of interest" description="Disordered" evidence="1">
    <location>
        <begin position="155"/>
        <end position="198"/>
    </location>
</feature>
<dbReference type="Gene3D" id="3.40.50.1460">
    <property type="match status" value="1"/>
</dbReference>
<feature type="region of interest" description="Disordered" evidence="1">
    <location>
        <begin position="117"/>
        <end position="142"/>
    </location>
</feature>
<organism evidence="2">
    <name type="scientific">Culex pipiens</name>
    <name type="common">House mosquito</name>
    <dbReference type="NCBI Taxonomy" id="7175"/>
    <lineage>
        <taxon>Eukaryota</taxon>
        <taxon>Metazoa</taxon>
        <taxon>Ecdysozoa</taxon>
        <taxon>Arthropoda</taxon>
        <taxon>Hexapoda</taxon>
        <taxon>Insecta</taxon>
        <taxon>Pterygota</taxon>
        <taxon>Neoptera</taxon>
        <taxon>Endopterygota</taxon>
        <taxon>Diptera</taxon>
        <taxon>Nematocera</taxon>
        <taxon>Culicoidea</taxon>
        <taxon>Culicidae</taxon>
        <taxon>Culicinae</taxon>
        <taxon>Culicini</taxon>
        <taxon>Culex</taxon>
        <taxon>Culex</taxon>
    </lineage>
</organism>
<proteinExistence type="predicted"/>